<comment type="caution">
    <text evidence="1">The sequence shown here is derived from an EMBL/GenBank/DDBJ whole genome shotgun (WGS) entry which is preliminary data.</text>
</comment>
<keyword evidence="2" id="KW-1185">Reference proteome</keyword>
<evidence type="ECO:0000313" key="1">
    <source>
        <dbReference type="EMBL" id="KAK9214330.1"/>
    </source>
</evidence>
<proteinExistence type="predicted"/>
<name>A0AAP0MQE5_9ROSI</name>
<reference evidence="1 2" key="1">
    <citation type="submission" date="2024-05" db="EMBL/GenBank/DDBJ databases">
        <title>Haplotype-resolved chromosome-level genome assembly of Huyou (Citrus changshanensis).</title>
        <authorList>
            <person name="Miao C."/>
            <person name="Chen W."/>
            <person name="Wu Y."/>
            <person name="Wang L."/>
            <person name="Zhao S."/>
            <person name="Grierson D."/>
            <person name="Xu C."/>
            <person name="Chen K."/>
        </authorList>
    </citation>
    <scope>NUCLEOTIDE SEQUENCE [LARGE SCALE GENOMIC DNA]</scope>
    <source>
        <strain evidence="1">01-14</strain>
        <tissue evidence="1">Leaf</tissue>
    </source>
</reference>
<dbReference type="EMBL" id="JBCGBO010000003">
    <property type="protein sequence ID" value="KAK9214330.1"/>
    <property type="molecule type" value="Genomic_DNA"/>
</dbReference>
<protein>
    <submittedName>
        <fullName evidence="1">Uncharacterized protein</fullName>
    </submittedName>
</protein>
<accession>A0AAP0MQE5</accession>
<evidence type="ECO:0000313" key="2">
    <source>
        <dbReference type="Proteomes" id="UP001428341"/>
    </source>
</evidence>
<dbReference type="AlphaFoldDB" id="A0AAP0MQE5"/>
<gene>
    <name evidence="1" type="ORF">WN944_006319</name>
</gene>
<dbReference type="Proteomes" id="UP001428341">
    <property type="component" value="Unassembled WGS sequence"/>
</dbReference>
<sequence length="110" mass="12999">MRRLIPLFFPFRLHLKLQLIPRNLVGRDYGKKKVQGNLGHYVEDNLGHYVKNPTHYRTIVKGKQYLILTRPEIANKLGQYVSASTVQHLVAYKRFPRYLKAAQDYWTQVC</sequence>
<organism evidence="1 2">
    <name type="scientific">Citrus x changshan-huyou</name>
    <dbReference type="NCBI Taxonomy" id="2935761"/>
    <lineage>
        <taxon>Eukaryota</taxon>
        <taxon>Viridiplantae</taxon>
        <taxon>Streptophyta</taxon>
        <taxon>Embryophyta</taxon>
        <taxon>Tracheophyta</taxon>
        <taxon>Spermatophyta</taxon>
        <taxon>Magnoliopsida</taxon>
        <taxon>eudicotyledons</taxon>
        <taxon>Gunneridae</taxon>
        <taxon>Pentapetalae</taxon>
        <taxon>rosids</taxon>
        <taxon>malvids</taxon>
        <taxon>Sapindales</taxon>
        <taxon>Rutaceae</taxon>
        <taxon>Aurantioideae</taxon>
        <taxon>Citrus</taxon>
    </lineage>
</organism>